<keyword evidence="2" id="KW-1185">Reference proteome</keyword>
<sequence>MVDPISVVGTTVGIASFVMDMTLKFLVPMPDVLVGSLWDASFANLYHTQDLTVEAAQSLWDAGFTDVNTPGGFFEDDRYTAVTPLWTQLFKSITLKSNTHERPNLGIIEWPVDKGARLDLVQPSLETTPGHVLATLPLAGFEKSEVRAW</sequence>
<comment type="caution">
    <text evidence="1">The sequence shown here is derived from an EMBL/GenBank/DDBJ whole genome shotgun (WGS) entry which is preliminary data.</text>
</comment>
<accession>A0A9P4HE08</accession>
<dbReference type="OrthoDB" id="3798608at2759"/>
<protein>
    <submittedName>
        <fullName evidence="1">Uncharacterized protein</fullName>
    </submittedName>
</protein>
<name>A0A9P4HE08_9PLEO</name>
<dbReference type="Proteomes" id="UP000799777">
    <property type="component" value="Unassembled WGS sequence"/>
</dbReference>
<evidence type="ECO:0000313" key="2">
    <source>
        <dbReference type="Proteomes" id="UP000799777"/>
    </source>
</evidence>
<reference evidence="1" key="1">
    <citation type="journal article" date="2020" name="Stud. Mycol.">
        <title>101 Dothideomycetes genomes: a test case for predicting lifestyles and emergence of pathogens.</title>
        <authorList>
            <person name="Haridas S."/>
            <person name="Albert R."/>
            <person name="Binder M."/>
            <person name="Bloem J."/>
            <person name="Labutti K."/>
            <person name="Salamov A."/>
            <person name="Andreopoulos B."/>
            <person name="Baker S."/>
            <person name="Barry K."/>
            <person name="Bills G."/>
            <person name="Bluhm B."/>
            <person name="Cannon C."/>
            <person name="Castanera R."/>
            <person name="Culley D."/>
            <person name="Daum C."/>
            <person name="Ezra D."/>
            <person name="Gonzalez J."/>
            <person name="Henrissat B."/>
            <person name="Kuo A."/>
            <person name="Liang C."/>
            <person name="Lipzen A."/>
            <person name="Lutzoni F."/>
            <person name="Magnuson J."/>
            <person name="Mondo S."/>
            <person name="Nolan M."/>
            <person name="Ohm R."/>
            <person name="Pangilinan J."/>
            <person name="Park H.-J."/>
            <person name="Ramirez L."/>
            <person name="Alfaro M."/>
            <person name="Sun H."/>
            <person name="Tritt A."/>
            <person name="Yoshinaga Y."/>
            <person name="Zwiers L.-H."/>
            <person name="Turgeon B."/>
            <person name="Goodwin S."/>
            <person name="Spatafora J."/>
            <person name="Crous P."/>
            <person name="Grigoriev I."/>
        </authorList>
    </citation>
    <scope>NUCLEOTIDE SEQUENCE</scope>
    <source>
        <strain evidence="1">CBS 110217</strain>
    </source>
</reference>
<gene>
    <name evidence="1" type="ORF">EK21DRAFT_87541</name>
</gene>
<organism evidence="1 2">
    <name type="scientific">Setomelanomma holmii</name>
    <dbReference type="NCBI Taxonomy" id="210430"/>
    <lineage>
        <taxon>Eukaryota</taxon>
        <taxon>Fungi</taxon>
        <taxon>Dikarya</taxon>
        <taxon>Ascomycota</taxon>
        <taxon>Pezizomycotina</taxon>
        <taxon>Dothideomycetes</taxon>
        <taxon>Pleosporomycetidae</taxon>
        <taxon>Pleosporales</taxon>
        <taxon>Pleosporineae</taxon>
        <taxon>Phaeosphaeriaceae</taxon>
        <taxon>Setomelanomma</taxon>
    </lineage>
</organism>
<dbReference type="EMBL" id="ML978176">
    <property type="protein sequence ID" value="KAF2031929.1"/>
    <property type="molecule type" value="Genomic_DNA"/>
</dbReference>
<dbReference type="AlphaFoldDB" id="A0A9P4HE08"/>
<proteinExistence type="predicted"/>
<evidence type="ECO:0000313" key="1">
    <source>
        <dbReference type="EMBL" id="KAF2031929.1"/>
    </source>
</evidence>